<dbReference type="Gene3D" id="3.40.50.1820">
    <property type="entry name" value="alpha/beta hydrolase"/>
    <property type="match status" value="1"/>
</dbReference>
<keyword evidence="1" id="KW-0808">Transferase</keyword>
<dbReference type="AlphaFoldDB" id="A0A031FWU0"/>
<proteinExistence type="predicted"/>
<keyword evidence="2" id="KW-1185">Reference proteome</keyword>
<protein>
    <submittedName>
        <fullName evidence="1">Putative acetyltransferase</fullName>
    </submittedName>
</protein>
<name>A0A031FWU0_9MICO</name>
<dbReference type="GO" id="GO:0016740">
    <property type="term" value="F:transferase activity"/>
    <property type="evidence" value="ECO:0007669"/>
    <property type="project" value="UniProtKB-KW"/>
</dbReference>
<evidence type="ECO:0000313" key="1">
    <source>
        <dbReference type="EMBL" id="EZP28095.1"/>
    </source>
</evidence>
<comment type="caution">
    <text evidence="1">The sequence shown here is derived from an EMBL/GenBank/DDBJ whole genome shotgun (WGS) entry which is preliminary data.</text>
</comment>
<dbReference type="PATRIC" id="fig|273677.3.peg.1051"/>
<dbReference type="RefSeq" id="WP_036310151.1">
    <property type="nucleotide sequence ID" value="NZ_JFYO01000004.1"/>
</dbReference>
<dbReference type="SUPFAM" id="SSF53474">
    <property type="entry name" value="alpha/beta-Hydrolases"/>
    <property type="match status" value="1"/>
</dbReference>
<dbReference type="eggNOG" id="COG1075">
    <property type="taxonomic scope" value="Bacteria"/>
</dbReference>
<accession>A0A031FWU0</accession>
<dbReference type="InterPro" id="IPR029058">
    <property type="entry name" value="AB_hydrolase_fold"/>
</dbReference>
<reference evidence="1 2" key="1">
    <citation type="submission" date="2014-03" db="EMBL/GenBank/DDBJ databases">
        <title>Draft Genome Sequences of 13 Willow Endophytes.</title>
        <authorList>
            <person name="Gan H.Y."/>
            <person name="Gan H.M."/>
            <person name="Savka M.A."/>
            <person name="Hudson A.O."/>
        </authorList>
    </citation>
    <scope>NUCLEOTIDE SEQUENCE [LARGE SCALE GENOMIC DNA]</scope>
    <source>
        <strain evidence="1 2">RIT293</strain>
    </source>
</reference>
<dbReference type="Proteomes" id="UP000024001">
    <property type="component" value="Unassembled WGS sequence"/>
</dbReference>
<gene>
    <name evidence="1" type="ORF">BW34_01072</name>
</gene>
<dbReference type="OrthoDB" id="9770427at2"/>
<organism evidence="1 2">
    <name type="scientific">Microbacterium oleivorans</name>
    <dbReference type="NCBI Taxonomy" id="273677"/>
    <lineage>
        <taxon>Bacteria</taxon>
        <taxon>Bacillati</taxon>
        <taxon>Actinomycetota</taxon>
        <taxon>Actinomycetes</taxon>
        <taxon>Micrococcales</taxon>
        <taxon>Microbacteriaceae</taxon>
        <taxon>Microbacterium</taxon>
    </lineage>
</organism>
<sequence>MIALLRNAGWWARDYLYAAVWQIRATLNRTDPRTFSDGDRTPIVILPGVYETWQFMYPLITAMHDRGHPVHVVQVLHRNRRPVDEAAARVIDYLEANDLHGCVLLAHSKGGLVGKRAMVLDADAGRAARMLAVATPFGGSRYGGLMVLPSLRIFSPRSATILALAKEHEVNARIVSIYGEFDPHIPEGSELPGAAKNVQLDTGGHFRVLADPRVIGELVALSEESGQNR</sequence>
<dbReference type="EMBL" id="JFYO01000004">
    <property type="protein sequence ID" value="EZP28095.1"/>
    <property type="molecule type" value="Genomic_DNA"/>
</dbReference>
<evidence type="ECO:0000313" key="2">
    <source>
        <dbReference type="Proteomes" id="UP000024001"/>
    </source>
</evidence>